<organism evidence="3 4">
    <name type="scientific">Nocardia uniformis</name>
    <dbReference type="NCBI Taxonomy" id="53432"/>
    <lineage>
        <taxon>Bacteria</taxon>
        <taxon>Bacillati</taxon>
        <taxon>Actinomycetota</taxon>
        <taxon>Actinomycetes</taxon>
        <taxon>Mycobacteriales</taxon>
        <taxon>Nocardiaceae</taxon>
        <taxon>Nocardia</taxon>
    </lineage>
</organism>
<keyword evidence="2" id="KW-0472">Membrane</keyword>
<dbReference type="AlphaFoldDB" id="A0A849CBL1"/>
<gene>
    <name evidence="3" type="ORF">HLB23_28080</name>
</gene>
<feature type="transmembrane region" description="Helical" evidence="2">
    <location>
        <begin position="273"/>
        <end position="290"/>
    </location>
</feature>
<evidence type="ECO:0000256" key="1">
    <source>
        <dbReference type="SAM" id="MobiDB-lite"/>
    </source>
</evidence>
<feature type="compositionally biased region" description="Low complexity" evidence="1">
    <location>
        <begin position="439"/>
        <end position="449"/>
    </location>
</feature>
<accession>A0A849CBL1</accession>
<dbReference type="Pfam" id="PF19590">
    <property type="entry name" value="TrbL_3"/>
    <property type="match status" value="1"/>
</dbReference>
<dbReference type="EMBL" id="JABELX010000011">
    <property type="protein sequence ID" value="NNH73665.1"/>
    <property type="molecule type" value="Genomic_DNA"/>
</dbReference>
<feature type="transmembrane region" description="Helical" evidence="2">
    <location>
        <begin position="244"/>
        <end position="267"/>
    </location>
</feature>
<feature type="transmembrane region" description="Helical" evidence="2">
    <location>
        <begin position="302"/>
        <end position="327"/>
    </location>
</feature>
<keyword evidence="2" id="KW-0812">Transmembrane</keyword>
<dbReference type="Proteomes" id="UP000586827">
    <property type="component" value="Unassembled WGS sequence"/>
</dbReference>
<proteinExistence type="predicted"/>
<keyword evidence="4" id="KW-1185">Reference proteome</keyword>
<protein>
    <submittedName>
        <fullName evidence="3">Uncharacterized protein</fullName>
    </submittedName>
</protein>
<evidence type="ECO:0000313" key="4">
    <source>
        <dbReference type="Proteomes" id="UP000586827"/>
    </source>
</evidence>
<feature type="region of interest" description="Disordered" evidence="1">
    <location>
        <begin position="478"/>
        <end position="508"/>
    </location>
</feature>
<dbReference type="InterPro" id="IPR045782">
    <property type="entry name" value="TrbL_3"/>
</dbReference>
<reference evidence="3 4" key="1">
    <citation type="submission" date="2020-05" db="EMBL/GenBank/DDBJ databases">
        <title>MicrobeNet Type strains.</title>
        <authorList>
            <person name="Nicholson A.C."/>
        </authorList>
    </citation>
    <scope>NUCLEOTIDE SEQUENCE [LARGE SCALE GENOMIC DNA]</scope>
    <source>
        <strain evidence="3 4">JCM 3224</strain>
    </source>
</reference>
<feature type="region of interest" description="Disordered" evidence="1">
    <location>
        <begin position="414"/>
        <end position="449"/>
    </location>
</feature>
<keyword evidence="2" id="KW-1133">Transmembrane helix</keyword>
<feature type="transmembrane region" description="Helical" evidence="2">
    <location>
        <begin position="347"/>
        <end position="368"/>
    </location>
</feature>
<feature type="compositionally biased region" description="Low complexity" evidence="1">
    <location>
        <begin position="414"/>
        <end position="424"/>
    </location>
</feature>
<feature type="transmembrane region" description="Helical" evidence="2">
    <location>
        <begin position="157"/>
        <end position="174"/>
    </location>
</feature>
<evidence type="ECO:0000256" key="2">
    <source>
        <dbReference type="SAM" id="Phobius"/>
    </source>
</evidence>
<sequence length="508" mass="49933">MVIATAFGGRTDRNRLHRSLFRVLALLVAALAVGLAGAGVATAQPTPDTGGSYGFDQTCNDMHDALSSVGIPGTPLDLGNAVSAACKGANVASHPGQAVSAVADAAWGTAFGKVVESLISGLSQAIVLSLSFWARLPTAITDSPDLFSKISDYTYQLQWYLLAASVMLCGIRLAQARRHAMHDAAHDTFKVLARTIFASTMWSAVLVASTHASDALANWILTESAGGDPKTAAKALAQTAGLSVFSPGLVLILACVGILGALAQVVLAVVREGLLVVVAGVLPLAAASSATNSGRGLYDRLIGWSVAFLLYKPLAAMVYLIAFTTVGDTALDPTGGGSVDAESAQRALVGLVLVCSAALTLPALMRLVSPIAGMSGGSGAAATAGAATAVAAGVSMTGGSGGSAGTGAASAKGGAGSIASTATGHSGGNHSSGAIPLRSATSSGGASGATATAAKAAGPVGVAAAAGIGLASKGIQTMQSTVEQSTTTGNAPPPTRPYSGPSGSQVPR</sequence>
<comment type="caution">
    <text evidence="3">The sequence shown here is derived from an EMBL/GenBank/DDBJ whole genome shotgun (WGS) entry which is preliminary data.</text>
</comment>
<evidence type="ECO:0000313" key="3">
    <source>
        <dbReference type="EMBL" id="NNH73665.1"/>
    </source>
</evidence>
<name>A0A849CBL1_9NOCA</name>
<feature type="compositionally biased region" description="Polar residues" evidence="1">
    <location>
        <begin position="478"/>
        <end position="490"/>
    </location>
</feature>